<evidence type="ECO:0000256" key="1">
    <source>
        <dbReference type="ARBA" id="ARBA00012493"/>
    </source>
</evidence>
<organism evidence="3 4">
    <name type="scientific">Zophobas morio</name>
    <dbReference type="NCBI Taxonomy" id="2755281"/>
    <lineage>
        <taxon>Eukaryota</taxon>
        <taxon>Metazoa</taxon>
        <taxon>Ecdysozoa</taxon>
        <taxon>Arthropoda</taxon>
        <taxon>Hexapoda</taxon>
        <taxon>Insecta</taxon>
        <taxon>Pterygota</taxon>
        <taxon>Neoptera</taxon>
        <taxon>Endopterygota</taxon>
        <taxon>Coleoptera</taxon>
        <taxon>Polyphaga</taxon>
        <taxon>Cucujiformia</taxon>
        <taxon>Tenebrionidae</taxon>
        <taxon>Zophobas</taxon>
    </lineage>
</organism>
<dbReference type="PANTHER" id="PTHR37984">
    <property type="entry name" value="PROTEIN CBG26694"/>
    <property type="match status" value="1"/>
</dbReference>
<evidence type="ECO:0000313" key="3">
    <source>
        <dbReference type="EMBL" id="KAJ3642927.1"/>
    </source>
</evidence>
<dbReference type="InterPro" id="IPR001584">
    <property type="entry name" value="Integrase_cat-core"/>
</dbReference>
<feature type="domain" description="Integrase catalytic" evidence="2">
    <location>
        <begin position="42"/>
        <end position="176"/>
    </location>
</feature>
<dbReference type="PROSITE" id="PS50994">
    <property type="entry name" value="INTEGRASE"/>
    <property type="match status" value="1"/>
</dbReference>
<dbReference type="InterPro" id="IPR036397">
    <property type="entry name" value="RNaseH_sf"/>
</dbReference>
<keyword evidence="4" id="KW-1185">Reference proteome</keyword>
<gene>
    <name evidence="3" type="ORF">Zmor_025674</name>
</gene>
<comment type="caution">
    <text evidence="3">The sequence shown here is derived from an EMBL/GenBank/DDBJ whole genome shotgun (WGS) entry which is preliminary data.</text>
</comment>
<dbReference type="EMBL" id="JALNTZ010000008">
    <property type="protein sequence ID" value="KAJ3642927.1"/>
    <property type="molecule type" value="Genomic_DNA"/>
</dbReference>
<dbReference type="GO" id="GO:0003964">
    <property type="term" value="F:RNA-directed DNA polymerase activity"/>
    <property type="evidence" value="ECO:0007669"/>
    <property type="project" value="UniProtKB-EC"/>
</dbReference>
<dbReference type="PANTHER" id="PTHR37984:SF7">
    <property type="entry name" value="INTEGRASE CATALYTIC DOMAIN-CONTAINING PROTEIN"/>
    <property type="match status" value="1"/>
</dbReference>
<name>A0AA38HUN2_9CUCU</name>
<dbReference type="EC" id="2.7.7.49" evidence="1"/>
<accession>A0AA38HUN2</accession>
<dbReference type="GO" id="GO:0015074">
    <property type="term" value="P:DNA integration"/>
    <property type="evidence" value="ECO:0007669"/>
    <property type="project" value="InterPro"/>
</dbReference>
<dbReference type="InterPro" id="IPR041588">
    <property type="entry name" value="Integrase_H2C2"/>
</dbReference>
<dbReference type="InterPro" id="IPR050951">
    <property type="entry name" value="Retrovirus_Pol_polyprotein"/>
</dbReference>
<dbReference type="InterPro" id="IPR012337">
    <property type="entry name" value="RNaseH-like_sf"/>
</dbReference>
<dbReference type="GO" id="GO:0003676">
    <property type="term" value="F:nucleic acid binding"/>
    <property type="evidence" value="ECO:0007669"/>
    <property type="project" value="InterPro"/>
</dbReference>
<dbReference type="Pfam" id="PF17921">
    <property type="entry name" value="Integrase_H2C2"/>
    <property type="match status" value="1"/>
</dbReference>
<dbReference type="SUPFAM" id="SSF53098">
    <property type="entry name" value="Ribonuclease H-like"/>
    <property type="match status" value="1"/>
</dbReference>
<evidence type="ECO:0000259" key="2">
    <source>
        <dbReference type="PROSITE" id="PS50994"/>
    </source>
</evidence>
<dbReference type="Proteomes" id="UP001168821">
    <property type="component" value="Unassembled WGS sequence"/>
</dbReference>
<evidence type="ECO:0000313" key="4">
    <source>
        <dbReference type="Proteomes" id="UP001168821"/>
    </source>
</evidence>
<protein>
    <recommendedName>
        <fullName evidence="1">RNA-directed DNA polymerase</fullName>
        <ecNumber evidence="1">2.7.7.49</ecNumber>
    </recommendedName>
</protein>
<reference evidence="3" key="1">
    <citation type="journal article" date="2023" name="G3 (Bethesda)">
        <title>Whole genome assemblies of Zophobas morio and Tenebrio molitor.</title>
        <authorList>
            <person name="Kaur S."/>
            <person name="Stinson S.A."/>
            <person name="diCenzo G.C."/>
        </authorList>
    </citation>
    <scope>NUCLEOTIDE SEQUENCE</scope>
    <source>
        <strain evidence="3">QUZm001</strain>
    </source>
</reference>
<dbReference type="AlphaFoldDB" id="A0AA38HUN2"/>
<dbReference type="Gene3D" id="3.30.420.10">
    <property type="entry name" value="Ribonuclease H-like superfamily/Ribonuclease H"/>
    <property type="match status" value="1"/>
</dbReference>
<proteinExistence type="predicted"/>
<sequence length="176" mass="20702">MEKCKMRARSVVVWPGITKQIENIVSRCRICEKYQHNRKETLITYPVSNRAWEKIAADILTFQRVDYLLVIYYLSNWIELVRLSGKTATDVIMKLKENFSRNGIPEILISNNMPFNSVLFKEFAKEWDFKVVTSRPRYAQSNGLAERGVKIGKNILRKAWEQKIDIYIYIYISDGI</sequence>